<sequence length="74" mass="8231">MPAKQQNGATWSPQFLLDALLIETAWHMLGYLEDFTLRKSELGILRGNLTPQTLYVSGSEFGHWTQAPPATLGD</sequence>
<evidence type="ECO:0000313" key="2">
    <source>
        <dbReference type="Proteomes" id="UP000315783"/>
    </source>
</evidence>
<accession>A0A545UV78</accession>
<dbReference type="AlphaFoldDB" id="A0A545UV78"/>
<protein>
    <submittedName>
        <fullName evidence="1">Uncharacterized protein</fullName>
    </submittedName>
</protein>
<comment type="caution">
    <text evidence="1">The sequence shown here is derived from an EMBL/GenBank/DDBJ whole genome shotgun (WGS) entry which is preliminary data.</text>
</comment>
<organism evidence="1 2">
    <name type="scientific">Cordyceps javanica</name>
    <dbReference type="NCBI Taxonomy" id="43265"/>
    <lineage>
        <taxon>Eukaryota</taxon>
        <taxon>Fungi</taxon>
        <taxon>Dikarya</taxon>
        <taxon>Ascomycota</taxon>
        <taxon>Pezizomycotina</taxon>
        <taxon>Sordariomycetes</taxon>
        <taxon>Hypocreomycetidae</taxon>
        <taxon>Hypocreales</taxon>
        <taxon>Cordycipitaceae</taxon>
        <taxon>Cordyceps</taxon>
    </lineage>
</organism>
<name>A0A545UV78_9HYPO</name>
<evidence type="ECO:0000313" key="1">
    <source>
        <dbReference type="EMBL" id="TQV93369.1"/>
    </source>
</evidence>
<reference evidence="1 2" key="1">
    <citation type="journal article" date="2019" name="Appl. Microbiol. Biotechnol.">
        <title>Genome sequence of Isaria javanica and comparative genome analysis insights into family S53 peptidase evolution in fungal entomopathogens.</title>
        <authorList>
            <person name="Lin R."/>
            <person name="Zhang X."/>
            <person name="Xin B."/>
            <person name="Zou M."/>
            <person name="Gao Y."/>
            <person name="Qin F."/>
            <person name="Hu Q."/>
            <person name="Xie B."/>
            <person name="Cheng X."/>
        </authorList>
    </citation>
    <scope>NUCLEOTIDE SEQUENCE [LARGE SCALE GENOMIC DNA]</scope>
    <source>
        <strain evidence="1 2">IJ1G</strain>
    </source>
</reference>
<gene>
    <name evidence="1" type="ORF">IF1G_07947</name>
</gene>
<keyword evidence="2" id="KW-1185">Reference proteome</keyword>
<dbReference type="Proteomes" id="UP000315783">
    <property type="component" value="Unassembled WGS sequence"/>
</dbReference>
<dbReference type="EMBL" id="SPUK01000012">
    <property type="protein sequence ID" value="TQV93369.1"/>
    <property type="molecule type" value="Genomic_DNA"/>
</dbReference>
<proteinExistence type="predicted"/>